<evidence type="ECO:0000313" key="3">
    <source>
        <dbReference type="EMBL" id="KAH8032620.1"/>
    </source>
</evidence>
<dbReference type="PROSITE" id="PS50304">
    <property type="entry name" value="TUDOR"/>
    <property type="match status" value="1"/>
</dbReference>
<proteinExistence type="predicted"/>
<evidence type="ECO:0000313" key="4">
    <source>
        <dbReference type="Proteomes" id="UP000821866"/>
    </source>
</evidence>
<feature type="compositionally biased region" description="Polar residues" evidence="1">
    <location>
        <begin position="236"/>
        <end position="254"/>
    </location>
</feature>
<evidence type="ECO:0000259" key="2">
    <source>
        <dbReference type="PROSITE" id="PS50304"/>
    </source>
</evidence>
<dbReference type="Gene3D" id="2.30.30.140">
    <property type="match status" value="1"/>
</dbReference>
<evidence type="ECO:0000256" key="1">
    <source>
        <dbReference type="SAM" id="MobiDB-lite"/>
    </source>
</evidence>
<dbReference type="InterPro" id="IPR002999">
    <property type="entry name" value="Tudor"/>
</dbReference>
<dbReference type="EMBL" id="JABSTU010000005">
    <property type="protein sequence ID" value="KAH8032620.1"/>
    <property type="molecule type" value="Genomic_DNA"/>
</dbReference>
<comment type="caution">
    <text evidence="3">The sequence shown here is derived from an EMBL/GenBank/DDBJ whole genome shotgun (WGS) entry which is preliminary data.</text>
</comment>
<dbReference type="SUPFAM" id="SSF63748">
    <property type="entry name" value="Tudor/PWWP/MBT"/>
    <property type="match status" value="1"/>
</dbReference>
<dbReference type="PANTHER" id="PTHR22948">
    <property type="entry name" value="TUDOR DOMAIN CONTAINING PROTEIN"/>
    <property type="match status" value="1"/>
</dbReference>
<feature type="region of interest" description="Disordered" evidence="1">
    <location>
        <begin position="194"/>
        <end position="254"/>
    </location>
</feature>
<accession>A0A9J6EE43</accession>
<dbReference type="InterPro" id="IPR035437">
    <property type="entry name" value="SNase_OB-fold_sf"/>
</dbReference>
<feature type="compositionally biased region" description="Polar residues" evidence="1">
    <location>
        <begin position="309"/>
        <end position="320"/>
    </location>
</feature>
<dbReference type="VEuPathDB" id="VectorBase:LOC119164844"/>
<feature type="domain" description="Tudor" evidence="2">
    <location>
        <begin position="62"/>
        <end position="124"/>
    </location>
</feature>
<protein>
    <recommendedName>
        <fullName evidence="2">Tudor domain-containing protein</fullName>
    </recommendedName>
</protein>
<dbReference type="Proteomes" id="UP000821866">
    <property type="component" value="Chromosome 3"/>
</dbReference>
<dbReference type="PANTHER" id="PTHR22948:SF72">
    <property type="entry name" value="TUDOR DOMAIN-CONTAINING PROTEIN"/>
    <property type="match status" value="1"/>
</dbReference>
<dbReference type="Pfam" id="PF00567">
    <property type="entry name" value="TUDOR"/>
    <property type="match status" value="1"/>
</dbReference>
<dbReference type="Gene3D" id="2.40.50.90">
    <property type="match status" value="1"/>
</dbReference>
<name>A0A9J6EE43_RHIMP</name>
<dbReference type="InterPro" id="IPR050621">
    <property type="entry name" value="Tudor_domain_containing"/>
</dbReference>
<feature type="compositionally biased region" description="Polar residues" evidence="1">
    <location>
        <begin position="197"/>
        <end position="209"/>
    </location>
</feature>
<gene>
    <name evidence="3" type="ORF">HPB51_026073</name>
</gene>
<sequence length="320" mass="35290">MSKLPLQRRYRSPEVPLHQKALVSIMHIESPTDFFVHFNDRQGALETLTQELQEVPENENTSVDLSQPCMAYWSDDLPYRITVLKDKGEAEGASSVPVKFVDYGNTDTVERAGIRELPDALLSEPLFAINCTLDVPEDKLGVEALDKLKVLADEGPTSSLLAEFLGERNGRYVVRLLDMGIDILEKLQGAVHDASRGGSSDVTANSHNESVFKEGTSEGPESVPKAPIVEGENKQNDQVSTDPFSDSVSVSEPPQFSEIEACQGMSDKETGGFLLKQSLKNKKGRQTEHQMKLPRTCRAAKNCPKKTHSQNQSAMTQVCE</sequence>
<dbReference type="AlphaFoldDB" id="A0A9J6EE43"/>
<organism evidence="3 4">
    <name type="scientific">Rhipicephalus microplus</name>
    <name type="common">Cattle tick</name>
    <name type="synonym">Boophilus microplus</name>
    <dbReference type="NCBI Taxonomy" id="6941"/>
    <lineage>
        <taxon>Eukaryota</taxon>
        <taxon>Metazoa</taxon>
        <taxon>Ecdysozoa</taxon>
        <taxon>Arthropoda</taxon>
        <taxon>Chelicerata</taxon>
        <taxon>Arachnida</taxon>
        <taxon>Acari</taxon>
        <taxon>Parasitiformes</taxon>
        <taxon>Ixodida</taxon>
        <taxon>Ixodoidea</taxon>
        <taxon>Ixodidae</taxon>
        <taxon>Rhipicephalinae</taxon>
        <taxon>Rhipicephalus</taxon>
        <taxon>Boophilus</taxon>
    </lineage>
</organism>
<keyword evidence="4" id="KW-1185">Reference proteome</keyword>
<feature type="region of interest" description="Disordered" evidence="1">
    <location>
        <begin position="301"/>
        <end position="320"/>
    </location>
</feature>
<dbReference type="GO" id="GO:0005737">
    <property type="term" value="C:cytoplasm"/>
    <property type="evidence" value="ECO:0007669"/>
    <property type="project" value="UniProtKB-ARBA"/>
</dbReference>
<reference evidence="3" key="2">
    <citation type="submission" date="2021-09" db="EMBL/GenBank/DDBJ databases">
        <authorList>
            <person name="Jia N."/>
            <person name="Wang J."/>
            <person name="Shi W."/>
            <person name="Du L."/>
            <person name="Sun Y."/>
            <person name="Zhan W."/>
            <person name="Jiang J."/>
            <person name="Wang Q."/>
            <person name="Zhang B."/>
            <person name="Ji P."/>
            <person name="Sakyi L.B."/>
            <person name="Cui X."/>
            <person name="Yuan T."/>
            <person name="Jiang B."/>
            <person name="Yang W."/>
            <person name="Lam T.T.-Y."/>
            <person name="Chang Q."/>
            <person name="Ding S."/>
            <person name="Wang X."/>
            <person name="Zhu J."/>
            <person name="Ruan X."/>
            <person name="Zhao L."/>
            <person name="Wei J."/>
            <person name="Que T."/>
            <person name="Du C."/>
            <person name="Cheng J."/>
            <person name="Dai P."/>
            <person name="Han X."/>
            <person name="Huang E."/>
            <person name="Gao Y."/>
            <person name="Liu J."/>
            <person name="Shao H."/>
            <person name="Ye R."/>
            <person name="Li L."/>
            <person name="Wei W."/>
            <person name="Wang X."/>
            <person name="Wang C."/>
            <person name="Huo Q."/>
            <person name="Li W."/>
            <person name="Guo W."/>
            <person name="Chen H."/>
            <person name="Chen S."/>
            <person name="Zhou L."/>
            <person name="Zhou L."/>
            <person name="Ni X."/>
            <person name="Tian J."/>
            <person name="Zhou Y."/>
            <person name="Sheng Y."/>
            <person name="Liu T."/>
            <person name="Pan Y."/>
            <person name="Xia L."/>
            <person name="Li J."/>
            <person name="Zhao F."/>
            <person name="Cao W."/>
        </authorList>
    </citation>
    <scope>NUCLEOTIDE SEQUENCE</scope>
    <source>
        <strain evidence="3">Rmic-2018</strain>
        <tissue evidence="3">Larvae</tissue>
    </source>
</reference>
<dbReference type="SMART" id="SM00333">
    <property type="entry name" value="TUDOR"/>
    <property type="match status" value="1"/>
</dbReference>
<reference evidence="3" key="1">
    <citation type="journal article" date="2020" name="Cell">
        <title>Large-Scale Comparative Analyses of Tick Genomes Elucidate Their Genetic Diversity and Vector Capacities.</title>
        <authorList>
            <consortium name="Tick Genome and Microbiome Consortium (TIGMIC)"/>
            <person name="Jia N."/>
            <person name="Wang J."/>
            <person name="Shi W."/>
            <person name="Du L."/>
            <person name="Sun Y."/>
            <person name="Zhan W."/>
            <person name="Jiang J.F."/>
            <person name="Wang Q."/>
            <person name="Zhang B."/>
            <person name="Ji P."/>
            <person name="Bell-Sakyi L."/>
            <person name="Cui X.M."/>
            <person name="Yuan T.T."/>
            <person name="Jiang B.G."/>
            <person name="Yang W.F."/>
            <person name="Lam T.T."/>
            <person name="Chang Q.C."/>
            <person name="Ding S.J."/>
            <person name="Wang X.J."/>
            <person name="Zhu J.G."/>
            <person name="Ruan X.D."/>
            <person name="Zhao L."/>
            <person name="Wei J.T."/>
            <person name="Ye R.Z."/>
            <person name="Que T.C."/>
            <person name="Du C.H."/>
            <person name="Zhou Y.H."/>
            <person name="Cheng J.X."/>
            <person name="Dai P.F."/>
            <person name="Guo W.B."/>
            <person name="Han X.H."/>
            <person name="Huang E.J."/>
            <person name="Li L.F."/>
            <person name="Wei W."/>
            <person name="Gao Y.C."/>
            <person name="Liu J.Z."/>
            <person name="Shao H.Z."/>
            <person name="Wang X."/>
            <person name="Wang C.C."/>
            <person name="Yang T.C."/>
            <person name="Huo Q.B."/>
            <person name="Li W."/>
            <person name="Chen H.Y."/>
            <person name="Chen S.E."/>
            <person name="Zhou L.G."/>
            <person name="Ni X.B."/>
            <person name="Tian J.H."/>
            <person name="Sheng Y."/>
            <person name="Liu T."/>
            <person name="Pan Y.S."/>
            <person name="Xia L.Y."/>
            <person name="Li J."/>
            <person name="Zhao F."/>
            <person name="Cao W.C."/>
        </authorList>
    </citation>
    <scope>NUCLEOTIDE SEQUENCE</scope>
    <source>
        <strain evidence="3">Rmic-2018</strain>
    </source>
</reference>